<feature type="transmembrane region" description="Helical" evidence="2">
    <location>
        <begin position="290"/>
        <end position="310"/>
    </location>
</feature>
<evidence type="ECO:0000256" key="1">
    <source>
        <dbReference type="SAM" id="MobiDB-lite"/>
    </source>
</evidence>
<evidence type="ECO:0008006" key="5">
    <source>
        <dbReference type="Google" id="ProtNLM"/>
    </source>
</evidence>
<gene>
    <name evidence="3" type="ORF">Poli38472_004819</name>
</gene>
<feature type="transmembrane region" description="Helical" evidence="2">
    <location>
        <begin position="73"/>
        <end position="104"/>
    </location>
</feature>
<evidence type="ECO:0000256" key="2">
    <source>
        <dbReference type="SAM" id="Phobius"/>
    </source>
</evidence>
<dbReference type="OrthoDB" id="167877at2759"/>
<accession>A0A8K1CBH4</accession>
<keyword evidence="2" id="KW-0812">Transmembrane</keyword>
<keyword evidence="2" id="KW-0472">Membrane</keyword>
<dbReference type="EMBL" id="SPLM01000109">
    <property type="protein sequence ID" value="TMW59750.1"/>
    <property type="molecule type" value="Genomic_DNA"/>
</dbReference>
<keyword evidence="4" id="KW-1185">Reference proteome</keyword>
<dbReference type="Proteomes" id="UP000794436">
    <property type="component" value="Unassembled WGS sequence"/>
</dbReference>
<evidence type="ECO:0000313" key="4">
    <source>
        <dbReference type="Proteomes" id="UP000794436"/>
    </source>
</evidence>
<dbReference type="Pfam" id="PF13367">
    <property type="entry name" value="PrsW-protease"/>
    <property type="match status" value="1"/>
</dbReference>
<feature type="transmembrane region" description="Helical" evidence="2">
    <location>
        <begin position="322"/>
        <end position="341"/>
    </location>
</feature>
<organism evidence="3 4">
    <name type="scientific">Pythium oligandrum</name>
    <name type="common">Mycoparasitic fungus</name>
    <dbReference type="NCBI Taxonomy" id="41045"/>
    <lineage>
        <taxon>Eukaryota</taxon>
        <taxon>Sar</taxon>
        <taxon>Stramenopiles</taxon>
        <taxon>Oomycota</taxon>
        <taxon>Peronosporomycetes</taxon>
        <taxon>Pythiales</taxon>
        <taxon>Pythiaceae</taxon>
        <taxon>Pythium</taxon>
    </lineage>
</organism>
<protein>
    <recommendedName>
        <fullName evidence="5">PrsW family intramembrane metalloprotease</fullName>
    </recommendedName>
</protein>
<name>A0A8K1CBH4_PYTOL</name>
<feature type="transmembrane region" description="Helical" evidence="2">
    <location>
        <begin position="20"/>
        <end position="53"/>
    </location>
</feature>
<feature type="transmembrane region" description="Helical" evidence="2">
    <location>
        <begin position="146"/>
        <end position="163"/>
    </location>
</feature>
<comment type="caution">
    <text evidence="3">The sequence shown here is derived from an EMBL/GenBank/DDBJ whole genome shotgun (WGS) entry which is preliminary data.</text>
</comment>
<dbReference type="GO" id="GO:0008233">
    <property type="term" value="F:peptidase activity"/>
    <property type="evidence" value="ECO:0007669"/>
    <property type="project" value="InterPro"/>
</dbReference>
<reference evidence="3" key="1">
    <citation type="submission" date="2019-03" db="EMBL/GenBank/DDBJ databases">
        <title>Long read genome sequence of the mycoparasitic Pythium oligandrum ATCC 38472 isolated from sugarbeet rhizosphere.</title>
        <authorList>
            <person name="Gaulin E."/>
        </authorList>
    </citation>
    <scope>NUCLEOTIDE SEQUENCE</scope>
    <source>
        <strain evidence="3">ATCC 38472_TT</strain>
    </source>
</reference>
<proteinExistence type="predicted"/>
<sequence>MLSTRTLTALKRVTRKRLALGVCGILLISILFGLAGFFFLFVLLALPVFAFFAHVFQAQSEHGFTDGEIKQLFTTFVAGIVPGSLLAGLLEVLLVPFWILVCFYDQRETLEPQLRQFMEEQDKANAPPHSGRFAELIQSLEIKQTFGYYVFLLALAYIIAGLVEEGIKLWLVQGKCCFNCSKERRWWCDPRHLLYHHLQSPSHDRVVVLAVVAGALGFSFAENAAYTFVLPTFKGRLMTAVLRTAASTPLHCLCGLITGARLARLLGATPGTDAVEVAAATSSWRSKWHVLWPAVAMHGTFDFQIFLLSTWISDEAAEAHPYAYGVLLPAITSVLVLYATWRLSKKEWQALMQSQDGKGIYGQVVADLEAGGELAEDLDGEDSATKQPRSSGRGVLHV</sequence>
<dbReference type="InterPro" id="IPR026898">
    <property type="entry name" value="PrsW"/>
</dbReference>
<evidence type="ECO:0000313" key="3">
    <source>
        <dbReference type="EMBL" id="TMW59750.1"/>
    </source>
</evidence>
<feature type="transmembrane region" description="Helical" evidence="2">
    <location>
        <begin position="206"/>
        <end position="229"/>
    </location>
</feature>
<feature type="region of interest" description="Disordered" evidence="1">
    <location>
        <begin position="376"/>
        <end position="398"/>
    </location>
</feature>
<keyword evidence="2" id="KW-1133">Transmembrane helix</keyword>
<dbReference type="AlphaFoldDB" id="A0A8K1CBH4"/>